<dbReference type="SUPFAM" id="SSF52833">
    <property type="entry name" value="Thioredoxin-like"/>
    <property type="match status" value="1"/>
</dbReference>
<evidence type="ECO:0000256" key="3">
    <source>
        <dbReference type="SAM" id="MobiDB-lite"/>
    </source>
</evidence>
<dbReference type="PROSITE" id="PS00194">
    <property type="entry name" value="THIOREDOXIN_1"/>
    <property type="match status" value="1"/>
</dbReference>
<dbReference type="PRINTS" id="PR00421">
    <property type="entry name" value="THIOREDOXIN"/>
</dbReference>
<evidence type="ECO:0000313" key="7">
    <source>
        <dbReference type="Proteomes" id="UP001313282"/>
    </source>
</evidence>
<gene>
    <name evidence="6" type="ORF">TWF718_010255</name>
</gene>
<dbReference type="Proteomes" id="UP001313282">
    <property type="component" value="Unassembled WGS sequence"/>
</dbReference>
<dbReference type="PANTHER" id="PTHR46115">
    <property type="entry name" value="THIOREDOXIN-LIKE PROTEIN 1"/>
    <property type="match status" value="1"/>
</dbReference>
<evidence type="ECO:0008006" key="8">
    <source>
        <dbReference type="Google" id="ProtNLM"/>
    </source>
</evidence>
<evidence type="ECO:0000259" key="4">
    <source>
        <dbReference type="PROSITE" id="PS51352"/>
    </source>
</evidence>
<dbReference type="Pfam" id="PF00085">
    <property type="entry name" value="Thioredoxin"/>
    <property type="match status" value="1"/>
</dbReference>
<dbReference type="SUPFAM" id="SSF49785">
    <property type="entry name" value="Galactose-binding domain-like"/>
    <property type="match status" value="1"/>
</dbReference>
<dbReference type="CDD" id="cd02947">
    <property type="entry name" value="TRX_family"/>
    <property type="match status" value="1"/>
</dbReference>
<dbReference type="InterPro" id="IPR017937">
    <property type="entry name" value="Thioredoxin_CS"/>
</dbReference>
<accession>A0AAN8MRZ8</accession>
<comment type="caution">
    <text evidence="6">The sequence shown here is derived from an EMBL/GenBank/DDBJ whole genome shotgun (WGS) entry which is preliminary data.</text>
</comment>
<evidence type="ECO:0000256" key="2">
    <source>
        <dbReference type="ARBA" id="ARBA00023157"/>
    </source>
</evidence>
<evidence type="ECO:0000313" key="6">
    <source>
        <dbReference type="EMBL" id="KAK6334810.1"/>
    </source>
</evidence>
<dbReference type="Gene3D" id="2.60.120.470">
    <property type="entry name" value="PITH domain"/>
    <property type="match status" value="1"/>
</dbReference>
<dbReference type="InterPro" id="IPR010400">
    <property type="entry name" value="PITH_dom"/>
</dbReference>
<dbReference type="PROSITE" id="PS51532">
    <property type="entry name" value="PITH"/>
    <property type="match status" value="1"/>
</dbReference>
<dbReference type="EMBL" id="JAVHNR010000008">
    <property type="protein sequence ID" value="KAK6334810.1"/>
    <property type="molecule type" value="Genomic_DNA"/>
</dbReference>
<dbReference type="InterPro" id="IPR013766">
    <property type="entry name" value="Thioredoxin_domain"/>
</dbReference>
<proteinExistence type="inferred from homology"/>
<dbReference type="InterPro" id="IPR008979">
    <property type="entry name" value="Galactose-bd-like_sf"/>
</dbReference>
<dbReference type="Gene3D" id="3.40.30.10">
    <property type="entry name" value="Glutaredoxin"/>
    <property type="match status" value="1"/>
</dbReference>
<comment type="similarity">
    <text evidence="1">Belongs to the thioredoxin family.</text>
</comment>
<evidence type="ECO:0000256" key="1">
    <source>
        <dbReference type="ARBA" id="ARBA00008987"/>
    </source>
</evidence>
<name>A0AAN8MRZ8_9PEZI</name>
<keyword evidence="2" id="KW-1015">Disulfide bond</keyword>
<feature type="domain" description="PITH" evidence="5">
    <location>
        <begin position="124"/>
        <end position="327"/>
    </location>
</feature>
<feature type="domain" description="Thioredoxin" evidence="4">
    <location>
        <begin position="1"/>
        <end position="109"/>
    </location>
</feature>
<keyword evidence="7" id="KW-1185">Reference proteome</keyword>
<reference evidence="6 7" key="1">
    <citation type="submission" date="2019-10" db="EMBL/GenBank/DDBJ databases">
        <authorList>
            <person name="Palmer J.M."/>
        </authorList>
    </citation>
    <scope>NUCLEOTIDE SEQUENCE [LARGE SCALE GENOMIC DNA]</scope>
    <source>
        <strain evidence="6 7">TWF718</strain>
    </source>
</reference>
<evidence type="ECO:0000259" key="5">
    <source>
        <dbReference type="PROSITE" id="PS51532"/>
    </source>
</evidence>
<organism evidence="6 7">
    <name type="scientific">Orbilia javanica</name>
    <dbReference type="NCBI Taxonomy" id="47235"/>
    <lineage>
        <taxon>Eukaryota</taxon>
        <taxon>Fungi</taxon>
        <taxon>Dikarya</taxon>
        <taxon>Ascomycota</taxon>
        <taxon>Pezizomycotina</taxon>
        <taxon>Orbiliomycetes</taxon>
        <taxon>Orbiliales</taxon>
        <taxon>Orbiliaceae</taxon>
        <taxon>Orbilia</taxon>
    </lineage>
</organism>
<dbReference type="InterPro" id="IPR036249">
    <property type="entry name" value="Thioredoxin-like_sf"/>
</dbReference>
<dbReference type="GO" id="GO:0005737">
    <property type="term" value="C:cytoplasm"/>
    <property type="evidence" value="ECO:0007669"/>
    <property type="project" value="UniProtKB-ARBA"/>
</dbReference>
<protein>
    <recommendedName>
        <fullName evidence="8">Thioredoxin</fullName>
    </recommendedName>
</protein>
<sequence length="327" mass="35833">MSKTVVINSSAQLEQLIKSTTIVVIDFHATWCGPCKAVAPAYAALAERLTDPGKMVFTKVDVDQQKQIAQAYNVTAMPTFIMLKSGVETTRIKGANLPALQSAVKELLAASGGAIASSSSSFWKGAEVPKPYDVINSEIDLKNLDCMNYNQDIGGVRVLFEGSAPSTEANGSSTGKGKGKDSGQQTDWVESDTDEQLTLFIPFSSTVKIYQIQITSRPPPVEDEDDTELPRRPTKIKLFVNRPNIVGFDDAERMVAAQEIEIKEEDWKDGTAAFNTKFVKFQSVFSLNLFVEDAEGEAEKVRLDRIRLVGEVGEKRDLGKLEKVGEE</sequence>
<dbReference type="PROSITE" id="PS51352">
    <property type="entry name" value="THIOREDOXIN_2"/>
    <property type="match status" value="1"/>
</dbReference>
<dbReference type="AlphaFoldDB" id="A0AAN8MRZ8"/>
<feature type="region of interest" description="Disordered" evidence="3">
    <location>
        <begin position="164"/>
        <end position="188"/>
    </location>
</feature>
<dbReference type="InterPro" id="IPR037047">
    <property type="entry name" value="PITH_dom_sf"/>
</dbReference>
<dbReference type="Pfam" id="PF06201">
    <property type="entry name" value="PITH"/>
    <property type="match status" value="1"/>
</dbReference>